<dbReference type="Proteomes" id="UP001175000">
    <property type="component" value="Unassembled WGS sequence"/>
</dbReference>
<gene>
    <name evidence="1" type="ORF">B0T14DRAFT_605886</name>
</gene>
<proteinExistence type="predicted"/>
<organism evidence="1 2">
    <name type="scientific">Immersiella caudata</name>
    <dbReference type="NCBI Taxonomy" id="314043"/>
    <lineage>
        <taxon>Eukaryota</taxon>
        <taxon>Fungi</taxon>
        <taxon>Dikarya</taxon>
        <taxon>Ascomycota</taxon>
        <taxon>Pezizomycotina</taxon>
        <taxon>Sordariomycetes</taxon>
        <taxon>Sordariomycetidae</taxon>
        <taxon>Sordariales</taxon>
        <taxon>Lasiosphaeriaceae</taxon>
        <taxon>Immersiella</taxon>
    </lineage>
</organism>
<comment type="caution">
    <text evidence="1">The sequence shown here is derived from an EMBL/GenBank/DDBJ whole genome shotgun (WGS) entry which is preliminary data.</text>
</comment>
<dbReference type="AlphaFoldDB" id="A0AA39WDF4"/>
<keyword evidence="2" id="KW-1185">Reference proteome</keyword>
<reference evidence="1" key="1">
    <citation type="submission" date="2023-06" db="EMBL/GenBank/DDBJ databases">
        <title>Genome-scale phylogeny and comparative genomics of the fungal order Sordariales.</title>
        <authorList>
            <consortium name="Lawrence Berkeley National Laboratory"/>
            <person name="Hensen N."/>
            <person name="Bonometti L."/>
            <person name="Westerberg I."/>
            <person name="Brannstrom I.O."/>
            <person name="Guillou S."/>
            <person name="Cros-Aarteil S."/>
            <person name="Calhoun S."/>
            <person name="Haridas S."/>
            <person name="Kuo A."/>
            <person name="Mondo S."/>
            <person name="Pangilinan J."/>
            <person name="Riley R."/>
            <person name="Labutti K."/>
            <person name="Andreopoulos B."/>
            <person name="Lipzen A."/>
            <person name="Chen C."/>
            <person name="Yanf M."/>
            <person name="Daum C."/>
            <person name="Ng V."/>
            <person name="Clum A."/>
            <person name="Steindorff A."/>
            <person name="Ohm R."/>
            <person name="Martin F."/>
            <person name="Silar P."/>
            <person name="Natvig D."/>
            <person name="Lalanne C."/>
            <person name="Gautier V."/>
            <person name="Ament-Velasquez S.L."/>
            <person name="Kruys A."/>
            <person name="Hutchinson M.I."/>
            <person name="Powell A.J."/>
            <person name="Barry K."/>
            <person name="Miller A.N."/>
            <person name="Grigoriev I.V."/>
            <person name="Debuchy R."/>
            <person name="Gladieux P."/>
            <person name="Thoren M.H."/>
            <person name="Johannesson H."/>
        </authorList>
    </citation>
    <scope>NUCLEOTIDE SEQUENCE</scope>
    <source>
        <strain evidence="1">CBS 606.72</strain>
    </source>
</reference>
<evidence type="ECO:0000313" key="2">
    <source>
        <dbReference type="Proteomes" id="UP001175000"/>
    </source>
</evidence>
<accession>A0AA39WDF4</accession>
<sequence>MALPSILDPIASAIDTLASSTPLSSRKIDLTFGPPEDPKHAILDLDLSALPSWLDVAKLGIKIVPLNDAGTSAEEAVDLLIELNAAPTGVPQMFNMHNLNKREGGKVQADFFSDISKGWIQNRGSLTLQVAEGTTKIKLVPVFVNRDQPEEGYHFDFQTS</sequence>
<name>A0AA39WDF4_9PEZI</name>
<evidence type="ECO:0000313" key="1">
    <source>
        <dbReference type="EMBL" id="KAK0613353.1"/>
    </source>
</evidence>
<protein>
    <submittedName>
        <fullName evidence="1">Uncharacterized protein</fullName>
    </submittedName>
</protein>
<dbReference type="EMBL" id="JAULSU010000006">
    <property type="protein sequence ID" value="KAK0613353.1"/>
    <property type="molecule type" value="Genomic_DNA"/>
</dbReference>